<reference evidence="1 2" key="1">
    <citation type="journal article" date="2017" name="Nature">
        <title>The Apostasia genome and the evolution of orchids.</title>
        <authorList>
            <person name="Zhang G.Q."/>
            <person name="Liu K.W."/>
            <person name="Li Z."/>
            <person name="Lohaus R."/>
            <person name="Hsiao Y.Y."/>
            <person name="Niu S.C."/>
            <person name="Wang J.Y."/>
            <person name="Lin Y.C."/>
            <person name="Xu Q."/>
            <person name="Chen L.J."/>
            <person name="Yoshida K."/>
            <person name="Fujiwara S."/>
            <person name="Wang Z.W."/>
            <person name="Zhang Y.Q."/>
            <person name="Mitsuda N."/>
            <person name="Wang M."/>
            <person name="Liu G.H."/>
            <person name="Pecoraro L."/>
            <person name="Huang H.X."/>
            <person name="Xiao X.J."/>
            <person name="Lin M."/>
            <person name="Wu X.Y."/>
            <person name="Wu W.L."/>
            <person name="Chen Y.Y."/>
            <person name="Chang S.B."/>
            <person name="Sakamoto S."/>
            <person name="Ohme-Takagi M."/>
            <person name="Yagi M."/>
            <person name="Zeng S.J."/>
            <person name="Shen C.Y."/>
            <person name="Yeh C.M."/>
            <person name="Luo Y.B."/>
            <person name="Tsai W.C."/>
            <person name="Van de Peer Y."/>
            <person name="Liu Z.J."/>
        </authorList>
    </citation>
    <scope>NUCLEOTIDE SEQUENCE [LARGE SCALE GENOMIC DNA]</scope>
    <source>
        <strain evidence="2">cv. Shenzhen</strain>
        <tissue evidence="1">Stem</tissue>
    </source>
</reference>
<sequence>MRVIEDHYGAIILLNNMGTTREKALVEQWAGRMGMMTAWRKSLMVGGSLLTTKTTRRGSCRVEAP</sequence>
<keyword evidence="2" id="KW-1185">Reference proteome</keyword>
<evidence type="ECO:0000313" key="1">
    <source>
        <dbReference type="EMBL" id="PKA67065.1"/>
    </source>
</evidence>
<dbReference type="AlphaFoldDB" id="A0A2I0BGZ5"/>
<dbReference type="Proteomes" id="UP000236161">
    <property type="component" value="Unassembled WGS sequence"/>
</dbReference>
<dbReference type="EMBL" id="KZ451883">
    <property type="protein sequence ID" value="PKA67065.1"/>
    <property type="molecule type" value="Genomic_DNA"/>
</dbReference>
<protein>
    <submittedName>
        <fullName evidence="1">Uncharacterized protein</fullName>
    </submittedName>
</protein>
<proteinExistence type="predicted"/>
<organism evidence="1 2">
    <name type="scientific">Apostasia shenzhenica</name>
    <dbReference type="NCBI Taxonomy" id="1088818"/>
    <lineage>
        <taxon>Eukaryota</taxon>
        <taxon>Viridiplantae</taxon>
        <taxon>Streptophyta</taxon>
        <taxon>Embryophyta</taxon>
        <taxon>Tracheophyta</taxon>
        <taxon>Spermatophyta</taxon>
        <taxon>Magnoliopsida</taxon>
        <taxon>Liliopsida</taxon>
        <taxon>Asparagales</taxon>
        <taxon>Orchidaceae</taxon>
        <taxon>Apostasioideae</taxon>
        <taxon>Apostasia</taxon>
    </lineage>
</organism>
<evidence type="ECO:0000313" key="2">
    <source>
        <dbReference type="Proteomes" id="UP000236161"/>
    </source>
</evidence>
<gene>
    <name evidence="1" type="ORF">AXF42_Ash004556</name>
</gene>
<accession>A0A2I0BGZ5</accession>
<name>A0A2I0BGZ5_9ASPA</name>